<feature type="region of interest" description="Disordered" evidence="1">
    <location>
        <begin position="154"/>
        <end position="184"/>
    </location>
</feature>
<reference evidence="2 3" key="1">
    <citation type="submission" date="2019-03" db="EMBL/GenBank/DDBJ databases">
        <title>First draft genome of Liparis tanakae, snailfish: a comprehensive survey of snailfish specific genes.</title>
        <authorList>
            <person name="Kim W."/>
            <person name="Song I."/>
            <person name="Jeong J.-H."/>
            <person name="Kim D."/>
            <person name="Kim S."/>
            <person name="Ryu S."/>
            <person name="Song J.Y."/>
            <person name="Lee S.K."/>
        </authorList>
    </citation>
    <scope>NUCLEOTIDE SEQUENCE [LARGE SCALE GENOMIC DNA]</scope>
    <source>
        <tissue evidence="2">Muscle</tissue>
    </source>
</reference>
<sequence>MDTEVDADPPDSFDIQSRQQSPEEDRYITAFWSTGIEVAKGPFSTVSSLQVHQRSLLSKYTILHSNYLGSIGTPISLLYHHNGQREAPSGGSPCPETESRQWPSFLFHLFFISNIVILTMGHHPKLDQVLHSQLVICTSGCDRMCKQEVSRYIEDEEGREEKGERRAGKEGASKRLITVHQETS</sequence>
<gene>
    <name evidence="2" type="ORF">EYF80_048259</name>
</gene>
<evidence type="ECO:0000256" key="1">
    <source>
        <dbReference type="SAM" id="MobiDB-lite"/>
    </source>
</evidence>
<evidence type="ECO:0000313" key="3">
    <source>
        <dbReference type="Proteomes" id="UP000314294"/>
    </source>
</evidence>
<feature type="region of interest" description="Disordered" evidence="1">
    <location>
        <begin position="1"/>
        <end position="22"/>
    </location>
</feature>
<accession>A0A4Z2FKP0</accession>
<protein>
    <submittedName>
        <fullName evidence="2">Uncharacterized protein</fullName>
    </submittedName>
</protein>
<dbReference type="EMBL" id="SRLO01001097">
    <property type="protein sequence ID" value="TNN41571.1"/>
    <property type="molecule type" value="Genomic_DNA"/>
</dbReference>
<proteinExistence type="predicted"/>
<evidence type="ECO:0000313" key="2">
    <source>
        <dbReference type="EMBL" id="TNN41571.1"/>
    </source>
</evidence>
<keyword evidence="3" id="KW-1185">Reference proteome</keyword>
<feature type="compositionally biased region" description="Acidic residues" evidence="1">
    <location>
        <begin position="1"/>
        <end position="11"/>
    </location>
</feature>
<dbReference type="Proteomes" id="UP000314294">
    <property type="component" value="Unassembled WGS sequence"/>
</dbReference>
<name>A0A4Z2FKP0_9TELE</name>
<comment type="caution">
    <text evidence="2">The sequence shown here is derived from an EMBL/GenBank/DDBJ whole genome shotgun (WGS) entry which is preliminary data.</text>
</comment>
<organism evidence="2 3">
    <name type="scientific">Liparis tanakae</name>
    <name type="common">Tanaka's snailfish</name>
    <dbReference type="NCBI Taxonomy" id="230148"/>
    <lineage>
        <taxon>Eukaryota</taxon>
        <taxon>Metazoa</taxon>
        <taxon>Chordata</taxon>
        <taxon>Craniata</taxon>
        <taxon>Vertebrata</taxon>
        <taxon>Euteleostomi</taxon>
        <taxon>Actinopterygii</taxon>
        <taxon>Neopterygii</taxon>
        <taxon>Teleostei</taxon>
        <taxon>Neoteleostei</taxon>
        <taxon>Acanthomorphata</taxon>
        <taxon>Eupercaria</taxon>
        <taxon>Perciformes</taxon>
        <taxon>Cottioidei</taxon>
        <taxon>Cottales</taxon>
        <taxon>Liparidae</taxon>
        <taxon>Liparis</taxon>
    </lineage>
</organism>
<dbReference type="AlphaFoldDB" id="A0A4Z2FKP0"/>
<feature type="compositionally biased region" description="Basic and acidic residues" evidence="1">
    <location>
        <begin position="154"/>
        <end position="173"/>
    </location>
</feature>